<evidence type="ECO:0000313" key="2">
    <source>
        <dbReference type="Proteomes" id="UP001151699"/>
    </source>
</evidence>
<comment type="caution">
    <text evidence="1">The sequence shown here is derived from an EMBL/GenBank/DDBJ whole genome shotgun (WGS) entry which is preliminary data.</text>
</comment>
<name>A0A9Q0RXE0_9DIPT</name>
<protein>
    <submittedName>
        <fullName evidence="1">Uncharacterized protein</fullName>
    </submittedName>
</protein>
<dbReference type="Proteomes" id="UP001151699">
    <property type="component" value="Chromosome C"/>
</dbReference>
<proteinExistence type="predicted"/>
<organism evidence="1 2">
    <name type="scientific">Pseudolycoriella hygida</name>
    <dbReference type="NCBI Taxonomy" id="35572"/>
    <lineage>
        <taxon>Eukaryota</taxon>
        <taxon>Metazoa</taxon>
        <taxon>Ecdysozoa</taxon>
        <taxon>Arthropoda</taxon>
        <taxon>Hexapoda</taxon>
        <taxon>Insecta</taxon>
        <taxon>Pterygota</taxon>
        <taxon>Neoptera</taxon>
        <taxon>Endopterygota</taxon>
        <taxon>Diptera</taxon>
        <taxon>Nematocera</taxon>
        <taxon>Sciaroidea</taxon>
        <taxon>Sciaridae</taxon>
        <taxon>Pseudolycoriella</taxon>
    </lineage>
</organism>
<dbReference type="EMBL" id="WJQU01000004">
    <property type="protein sequence ID" value="KAJ6635966.1"/>
    <property type="molecule type" value="Genomic_DNA"/>
</dbReference>
<reference evidence="1" key="1">
    <citation type="submission" date="2022-07" db="EMBL/GenBank/DDBJ databases">
        <authorList>
            <person name="Trinca V."/>
            <person name="Uliana J.V.C."/>
            <person name="Torres T.T."/>
            <person name="Ward R.J."/>
            <person name="Monesi N."/>
        </authorList>
    </citation>
    <scope>NUCLEOTIDE SEQUENCE</scope>
    <source>
        <strain evidence="1">HSMRA1968</strain>
        <tissue evidence="1">Whole embryos</tissue>
    </source>
</reference>
<accession>A0A9Q0RXE0</accession>
<gene>
    <name evidence="1" type="ORF">Bhyg_14552</name>
</gene>
<dbReference type="AlphaFoldDB" id="A0A9Q0RXE0"/>
<evidence type="ECO:0000313" key="1">
    <source>
        <dbReference type="EMBL" id="KAJ6635966.1"/>
    </source>
</evidence>
<sequence>MREQRWRKKWREYLDLESKSIIKDPKKQFQYITALAKYANQDTITTMGAIIALALTEKGTHPVTLQKLVLLDINTTMDATGAPVLEMDTHARKEDV</sequence>
<keyword evidence="2" id="KW-1185">Reference proteome</keyword>